<evidence type="ECO:0000313" key="1">
    <source>
        <dbReference type="EMBL" id="KAH7991342.1"/>
    </source>
</evidence>
<dbReference type="Proteomes" id="UP000827872">
    <property type="component" value="Linkage Group LG03"/>
</dbReference>
<name>A0ACB8EFQ8_9SAUR</name>
<proteinExistence type="predicted"/>
<keyword evidence="2" id="KW-1185">Reference proteome</keyword>
<evidence type="ECO:0000313" key="2">
    <source>
        <dbReference type="Proteomes" id="UP000827872"/>
    </source>
</evidence>
<reference evidence="1" key="1">
    <citation type="submission" date="2021-08" db="EMBL/GenBank/DDBJ databases">
        <title>The first chromosome-level gecko genome reveals the dynamic sex chromosomes of Neotropical dwarf geckos (Sphaerodactylidae: Sphaerodactylus).</title>
        <authorList>
            <person name="Pinto B.J."/>
            <person name="Keating S.E."/>
            <person name="Gamble T."/>
        </authorList>
    </citation>
    <scope>NUCLEOTIDE SEQUENCE</scope>
    <source>
        <strain evidence="1">TG3544</strain>
    </source>
</reference>
<organism evidence="1 2">
    <name type="scientific">Sphaerodactylus townsendi</name>
    <dbReference type="NCBI Taxonomy" id="933632"/>
    <lineage>
        <taxon>Eukaryota</taxon>
        <taxon>Metazoa</taxon>
        <taxon>Chordata</taxon>
        <taxon>Craniata</taxon>
        <taxon>Vertebrata</taxon>
        <taxon>Euteleostomi</taxon>
        <taxon>Lepidosauria</taxon>
        <taxon>Squamata</taxon>
        <taxon>Bifurcata</taxon>
        <taxon>Gekkota</taxon>
        <taxon>Sphaerodactylidae</taxon>
        <taxon>Sphaerodactylus</taxon>
    </lineage>
</organism>
<dbReference type="EMBL" id="CM037616">
    <property type="protein sequence ID" value="KAH7991342.1"/>
    <property type="molecule type" value="Genomic_DNA"/>
</dbReference>
<accession>A0ACB8EFQ8</accession>
<comment type="caution">
    <text evidence="1">The sequence shown here is derived from an EMBL/GenBank/DDBJ whole genome shotgun (WGS) entry which is preliminary data.</text>
</comment>
<protein>
    <submittedName>
        <fullName evidence="1">Uncharacterized protein</fullName>
    </submittedName>
</protein>
<gene>
    <name evidence="1" type="ORF">K3G42_005003</name>
</gene>
<sequence>MCWMRNLKIQENRRIPLETMELRDRSRCHLRNSLSEPMWSKSKDNLTSPVPDLTMTWRTLSGNELVNGNGQGKIFWKSSDSSMFAFMRSWKKRRKPFIFNSNETVTSMRRCNEQRKRDFYVTVQILNSNVKLSAGEKGN</sequence>